<name>A0ABZ2ZVY7_9MICC</name>
<dbReference type="InterPro" id="IPR047084">
    <property type="entry name" value="GFAT_N"/>
</dbReference>
<protein>
    <recommendedName>
        <fullName evidence="3 8">Glutamine--fructose-6-phosphate aminotransferase [isomerizing]</fullName>
        <ecNumber evidence="2 8">2.6.1.16</ecNumber>
    </recommendedName>
    <alternativeName>
        <fullName evidence="8">D-fructose-6-phosphate amidotransferase</fullName>
    </alternativeName>
    <alternativeName>
        <fullName evidence="8">GFAT</fullName>
    </alternativeName>
    <alternativeName>
        <fullName evidence="8">Glucosamine-6-phosphate synthase</fullName>
    </alternativeName>
    <alternativeName>
        <fullName evidence="8">Hexosephosphate aminotransferase</fullName>
    </alternativeName>
    <alternativeName>
        <fullName evidence="8">L-glutamine--D-fructose-6-phosphate amidotransferase</fullName>
    </alternativeName>
</protein>
<dbReference type="CDD" id="cd00714">
    <property type="entry name" value="GFAT"/>
    <property type="match status" value="1"/>
</dbReference>
<dbReference type="PROSITE" id="PS51464">
    <property type="entry name" value="SIS"/>
    <property type="match status" value="2"/>
</dbReference>
<proteinExistence type="inferred from homology"/>
<dbReference type="InterPro" id="IPR035490">
    <property type="entry name" value="GlmS/FrlB_SIS"/>
</dbReference>
<keyword evidence="5 8" id="KW-0808">Transferase</keyword>
<dbReference type="PANTHER" id="PTHR10937">
    <property type="entry name" value="GLUCOSAMINE--FRUCTOSE-6-PHOSPHATE AMINOTRANSFERASE, ISOMERIZING"/>
    <property type="match status" value="1"/>
</dbReference>
<dbReference type="RefSeq" id="WP_342023930.1">
    <property type="nucleotide sequence ID" value="NZ_CP151657.1"/>
</dbReference>
<reference evidence="11 12" key="1">
    <citation type="submission" date="2024-04" db="EMBL/GenBank/DDBJ databases">
        <title>Arthrobacter sp. from Plains bison fecal sample.</title>
        <authorList>
            <person name="Ruzzini A."/>
        </authorList>
    </citation>
    <scope>NUCLEOTIDE SEQUENCE [LARGE SCALE GENOMIC DNA]</scope>
    <source>
        <strain evidence="11 12">EINP1</strain>
    </source>
</reference>
<gene>
    <name evidence="8 11" type="primary">glmS</name>
    <name evidence="11" type="ORF">AAE021_01590</name>
</gene>
<dbReference type="EMBL" id="CP151657">
    <property type="protein sequence ID" value="WZP16313.1"/>
    <property type="molecule type" value="Genomic_DNA"/>
</dbReference>
<comment type="catalytic activity">
    <reaction evidence="1 8">
        <text>D-fructose 6-phosphate + L-glutamine = D-glucosamine 6-phosphate + L-glutamate</text>
        <dbReference type="Rhea" id="RHEA:13237"/>
        <dbReference type="ChEBI" id="CHEBI:29985"/>
        <dbReference type="ChEBI" id="CHEBI:58359"/>
        <dbReference type="ChEBI" id="CHEBI:58725"/>
        <dbReference type="ChEBI" id="CHEBI:61527"/>
        <dbReference type="EC" id="2.6.1.16"/>
    </reaction>
</comment>
<dbReference type="PANTHER" id="PTHR10937:SF0">
    <property type="entry name" value="GLUTAMINE--FRUCTOSE-6-PHOSPHATE TRANSAMINASE (ISOMERIZING)"/>
    <property type="match status" value="1"/>
</dbReference>
<evidence type="ECO:0000256" key="3">
    <source>
        <dbReference type="ARBA" id="ARBA00016090"/>
    </source>
</evidence>
<evidence type="ECO:0000256" key="4">
    <source>
        <dbReference type="ARBA" id="ARBA00022576"/>
    </source>
</evidence>
<dbReference type="CDD" id="cd05008">
    <property type="entry name" value="SIS_GlmS_GlmD_1"/>
    <property type="match status" value="1"/>
</dbReference>
<dbReference type="SUPFAM" id="SSF56235">
    <property type="entry name" value="N-terminal nucleophile aminohydrolases (Ntn hydrolases)"/>
    <property type="match status" value="1"/>
</dbReference>
<dbReference type="Pfam" id="PF13522">
    <property type="entry name" value="GATase_6"/>
    <property type="match status" value="1"/>
</dbReference>
<dbReference type="InterPro" id="IPR029055">
    <property type="entry name" value="Ntn_hydrolases_N"/>
</dbReference>
<feature type="domain" description="SIS" evidence="10">
    <location>
        <begin position="304"/>
        <end position="443"/>
    </location>
</feature>
<keyword evidence="12" id="KW-1185">Reference proteome</keyword>
<dbReference type="NCBIfam" id="NF001484">
    <property type="entry name" value="PRK00331.1"/>
    <property type="match status" value="1"/>
</dbReference>
<keyword evidence="4 8" id="KW-0032">Aminotransferase</keyword>
<dbReference type="InterPro" id="IPR035466">
    <property type="entry name" value="GlmS/AgaS_SIS"/>
</dbReference>
<evidence type="ECO:0000256" key="6">
    <source>
        <dbReference type="ARBA" id="ARBA00022737"/>
    </source>
</evidence>
<feature type="active site" description="For Fru-6P isomerization activity" evidence="8">
    <location>
        <position position="626"/>
    </location>
</feature>
<dbReference type="Gene3D" id="3.40.50.10490">
    <property type="entry name" value="Glucose-6-phosphate isomerase like protein, domain 1"/>
    <property type="match status" value="2"/>
</dbReference>
<evidence type="ECO:0000313" key="11">
    <source>
        <dbReference type="EMBL" id="WZP16313.1"/>
    </source>
</evidence>
<dbReference type="EC" id="2.6.1.16" evidence="2 8"/>
<keyword evidence="7" id="KW-0315">Glutamine amidotransferase</keyword>
<dbReference type="CDD" id="cd05009">
    <property type="entry name" value="SIS_GlmS_GlmD_2"/>
    <property type="match status" value="1"/>
</dbReference>
<feature type="domain" description="Glutamine amidotransferase type-2" evidence="9">
    <location>
        <begin position="2"/>
        <end position="236"/>
    </location>
</feature>
<evidence type="ECO:0000313" key="12">
    <source>
        <dbReference type="Proteomes" id="UP001448858"/>
    </source>
</evidence>
<evidence type="ECO:0000256" key="7">
    <source>
        <dbReference type="ARBA" id="ARBA00022962"/>
    </source>
</evidence>
<dbReference type="Pfam" id="PF01380">
    <property type="entry name" value="SIS"/>
    <property type="match status" value="2"/>
</dbReference>
<dbReference type="InterPro" id="IPR046348">
    <property type="entry name" value="SIS_dom_sf"/>
</dbReference>
<accession>A0ABZ2ZVY7</accession>
<keyword evidence="8" id="KW-0963">Cytoplasm</keyword>
<evidence type="ECO:0000256" key="1">
    <source>
        <dbReference type="ARBA" id="ARBA00001031"/>
    </source>
</evidence>
<dbReference type="HAMAP" id="MF_00164">
    <property type="entry name" value="GlmS"/>
    <property type="match status" value="1"/>
</dbReference>
<dbReference type="NCBIfam" id="TIGR01135">
    <property type="entry name" value="glmS"/>
    <property type="match status" value="1"/>
</dbReference>
<evidence type="ECO:0000259" key="10">
    <source>
        <dbReference type="PROSITE" id="PS51464"/>
    </source>
</evidence>
<dbReference type="SUPFAM" id="SSF53697">
    <property type="entry name" value="SIS domain"/>
    <property type="match status" value="1"/>
</dbReference>
<organism evidence="11 12">
    <name type="scientific">Arthrobacter citreus</name>
    <dbReference type="NCBI Taxonomy" id="1670"/>
    <lineage>
        <taxon>Bacteria</taxon>
        <taxon>Bacillati</taxon>
        <taxon>Actinomycetota</taxon>
        <taxon>Actinomycetes</taxon>
        <taxon>Micrococcales</taxon>
        <taxon>Micrococcaceae</taxon>
        <taxon>Arthrobacter</taxon>
    </lineage>
</organism>
<evidence type="ECO:0000256" key="5">
    <source>
        <dbReference type="ARBA" id="ARBA00022679"/>
    </source>
</evidence>
<comment type="subunit">
    <text evidence="8">Homodimer.</text>
</comment>
<dbReference type="PROSITE" id="PS51278">
    <property type="entry name" value="GATASE_TYPE_2"/>
    <property type="match status" value="1"/>
</dbReference>
<keyword evidence="6" id="KW-0677">Repeat</keyword>
<comment type="function">
    <text evidence="8">Catalyzes the first step in hexosamine metabolism, converting fructose-6P into glucosamine-6P using glutamine as a nitrogen source.</text>
</comment>
<evidence type="ECO:0000256" key="2">
    <source>
        <dbReference type="ARBA" id="ARBA00012916"/>
    </source>
</evidence>
<feature type="domain" description="SIS" evidence="10">
    <location>
        <begin position="476"/>
        <end position="621"/>
    </location>
</feature>
<evidence type="ECO:0000259" key="9">
    <source>
        <dbReference type="PROSITE" id="PS51278"/>
    </source>
</evidence>
<feature type="active site" description="Nucleophile; for GATase activity" evidence="8">
    <location>
        <position position="2"/>
    </location>
</feature>
<dbReference type="InterPro" id="IPR005855">
    <property type="entry name" value="GFAT"/>
</dbReference>
<dbReference type="Proteomes" id="UP001448858">
    <property type="component" value="Chromosome"/>
</dbReference>
<sequence length="631" mass="67406">MCGIVGYAGRRPSAAAAGELKSHEHGALDVVMEGLRRLEYRGYDSAGVAVLTETGIDSRKKSGKLANLIAELAAAPLPEATTGIGHTRWATHGGPTDENAHPHLADEGRLAVIHNGIIENFAELKAELLAAGAEFISETDTEVAAALLASVYRGEGGGDLALSMQLACRRLEGAFTLLAIHADSPDLVVAARRNSPLVVGLGEGENFLGSDVSGFIDFTRRAVELGQDQIVSITPELVEITDFYGNPASGTEFEVNWDAAAAEKGGYPSFMEKEINDQPQAVGDTLLGRSDVEGRLTLDELRIDPEELKAINKIMVLACGTSAYAGQVAKYAIEHWCRIPVEVELSHEFRYRDPIVDANTLIVAISQSGETMDTLMAVRYAKEQGAKVLAICNTNGSTIPRESDAVLYTHAGPEIAVASTKAFLAQITAAYLLGLYLAQLRGDKFQGEIKDMLSDLGKVPAKIQQVLDNSGQIKELAELMADAKSVLFLGRHVGFPVAMEGALKLKELAYIHAEGFAAGELKHGPIALIEEGQPVFVVVPSPRGRDSLHAKVVSNIQEIRARGAKTIVIAEEGDDAVKAYAEHVFYVPETPTLLAPLLTTVPLQIFACALATAKGFDVDQPRNLAKSVTVE</sequence>
<dbReference type="GO" id="GO:0004360">
    <property type="term" value="F:glutamine-fructose-6-phosphate transaminase (isomerizing) activity"/>
    <property type="evidence" value="ECO:0007669"/>
    <property type="project" value="UniProtKB-EC"/>
</dbReference>
<dbReference type="InterPro" id="IPR001347">
    <property type="entry name" value="SIS_dom"/>
</dbReference>
<dbReference type="InterPro" id="IPR017932">
    <property type="entry name" value="GATase_2_dom"/>
</dbReference>
<dbReference type="Gene3D" id="3.60.20.10">
    <property type="entry name" value="Glutamine Phosphoribosylpyrophosphate, subunit 1, domain 1"/>
    <property type="match status" value="1"/>
</dbReference>
<comment type="subcellular location">
    <subcellularLocation>
        <location evidence="8">Cytoplasm</location>
    </subcellularLocation>
</comment>
<feature type="initiator methionine" description="Removed" evidence="8">
    <location>
        <position position="1"/>
    </location>
</feature>
<evidence type="ECO:0000256" key="8">
    <source>
        <dbReference type="HAMAP-Rule" id="MF_00164"/>
    </source>
</evidence>